<reference evidence="2" key="1">
    <citation type="submission" date="2016-11" db="EMBL/GenBank/DDBJ databases">
        <authorList>
            <person name="Varghese N."/>
            <person name="Submissions S."/>
        </authorList>
    </citation>
    <scope>NUCLEOTIDE SEQUENCE [LARGE SCALE GENOMIC DNA]</scope>
    <source>
        <strain evidence="2">DSM 15292</strain>
    </source>
</reference>
<dbReference type="OrthoDB" id="941853at2"/>
<sequence length="253" mass="28230">MEKLQARILFLLLFLTLPHLVKSQFRLSLESGAAFSQYNDVRVPNGESNSGTLFSLQDDFNPMTTAFFRLEMSYLIKGKHTVELTAAPLQIGYQDSQLEEINFAGSLFSGEGIDGSYQFNTYRASYRYRLVGNNQWILDLGATILARDARIALEQGELQAEDTDLGFVPLLSFNLNYTPKNKLSLVLKGDALVGPQGRAEDIFAGINYPIGTKGLQLKAGYRLIEGGADVDQVYNFAYIHFASLGLMYDFSFK</sequence>
<dbReference type="STRING" id="226505.SAMN05444394_3328"/>
<proteinExistence type="predicted"/>
<evidence type="ECO:0000313" key="1">
    <source>
        <dbReference type="EMBL" id="SIO08092.1"/>
    </source>
</evidence>
<accession>A0A1N6GL13</accession>
<name>A0A1N6GL13_9BACT</name>
<protein>
    <recommendedName>
        <fullName evidence="3">Outer membrane protein beta-barrel domain-containing protein</fullName>
    </recommendedName>
</protein>
<dbReference type="Proteomes" id="UP000185221">
    <property type="component" value="Unassembled WGS sequence"/>
</dbReference>
<dbReference type="EMBL" id="FSRC01000002">
    <property type="protein sequence ID" value="SIO08092.1"/>
    <property type="molecule type" value="Genomic_DNA"/>
</dbReference>
<evidence type="ECO:0000313" key="2">
    <source>
        <dbReference type="Proteomes" id="UP000185221"/>
    </source>
</evidence>
<gene>
    <name evidence="1" type="ORF">SAMN05444394_3328</name>
</gene>
<organism evidence="1 2">
    <name type="scientific">Algoriphagus halophilus</name>
    <dbReference type="NCBI Taxonomy" id="226505"/>
    <lineage>
        <taxon>Bacteria</taxon>
        <taxon>Pseudomonadati</taxon>
        <taxon>Bacteroidota</taxon>
        <taxon>Cytophagia</taxon>
        <taxon>Cytophagales</taxon>
        <taxon>Cyclobacteriaceae</taxon>
        <taxon>Algoriphagus</taxon>
    </lineage>
</organism>
<dbReference type="RefSeq" id="WP_074226073.1">
    <property type="nucleotide sequence ID" value="NZ_FSRC01000002.1"/>
</dbReference>
<keyword evidence="2" id="KW-1185">Reference proteome</keyword>
<dbReference type="AlphaFoldDB" id="A0A1N6GL13"/>
<evidence type="ECO:0008006" key="3">
    <source>
        <dbReference type="Google" id="ProtNLM"/>
    </source>
</evidence>